<dbReference type="InterPro" id="IPR005750">
    <property type="entry name" value="UDP_GlcNAc_COvinyl_MurA"/>
</dbReference>
<comment type="caution">
    <text evidence="15">The sequence shown here is derived from an EMBL/GenBank/DDBJ whole genome shotgun (WGS) entry which is preliminary data.</text>
</comment>
<comment type="caution">
    <text evidence="12">Lacks conserved residue(s) required for the propagation of feature annotation.</text>
</comment>
<evidence type="ECO:0000256" key="6">
    <source>
        <dbReference type="ARBA" id="ARBA00022960"/>
    </source>
</evidence>
<comment type="subcellular location">
    <subcellularLocation>
        <location evidence="1 12">Cytoplasm</location>
    </subcellularLocation>
</comment>
<keyword evidence="3 12" id="KW-0963">Cytoplasm</keyword>
<dbReference type="SUPFAM" id="SSF55205">
    <property type="entry name" value="EPT/RTPC-like"/>
    <property type="match status" value="1"/>
</dbReference>
<dbReference type="NCBIfam" id="TIGR01072">
    <property type="entry name" value="murA"/>
    <property type="match status" value="1"/>
</dbReference>
<dbReference type="AlphaFoldDB" id="A0A7V4E4K3"/>
<organism evidence="15">
    <name type="scientific">candidate division WOR-3 bacterium</name>
    <dbReference type="NCBI Taxonomy" id="2052148"/>
    <lineage>
        <taxon>Bacteria</taxon>
        <taxon>Bacteria division WOR-3</taxon>
    </lineage>
</organism>
<dbReference type="GO" id="GO:0005737">
    <property type="term" value="C:cytoplasm"/>
    <property type="evidence" value="ECO:0007669"/>
    <property type="project" value="UniProtKB-SubCell"/>
</dbReference>
<reference evidence="15" key="1">
    <citation type="journal article" date="2020" name="mSystems">
        <title>Genome- and Community-Level Interaction Insights into Carbon Utilization and Element Cycling Functions of Hydrothermarchaeota in Hydrothermal Sediment.</title>
        <authorList>
            <person name="Zhou Z."/>
            <person name="Liu Y."/>
            <person name="Xu W."/>
            <person name="Pan J."/>
            <person name="Luo Z.H."/>
            <person name="Li M."/>
        </authorList>
    </citation>
    <scope>NUCLEOTIDE SEQUENCE [LARGE SCALE GENOMIC DNA]</scope>
    <source>
        <strain evidence="15">SpSt-69</strain>
    </source>
</reference>
<dbReference type="GO" id="GO:0019277">
    <property type="term" value="P:UDP-N-acetylgalactosamine biosynthetic process"/>
    <property type="evidence" value="ECO:0007669"/>
    <property type="project" value="InterPro"/>
</dbReference>
<dbReference type="GO" id="GO:0008360">
    <property type="term" value="P:regulation of cell shape"/>
    <property type="evidence" value="ECO:0007669"/>
    <property type="project" value="UniProtKB-KW"/>
</dbReference>
<comment type="similarity">
    <text evidence="10 12">Belongs to the EPSP synthase family. MurA subfamily.</text>
</comment>
<comment type="function">
    <text evidence="12">Cell wall formation. Adds enolpyruvyl to UDP-N-acetylglucosamine.</text>
</comment>
<evidence type="ECO:0000256" key="5">
    <source>
        <dbReference type="ARBA" id="ARBA00022679"/>
    </source>
</evidence>
<feature type="modified residue" description="2-(S-cysteinyl)pyruvic acid O-phosphothioketal" evidence="12">
    <location>
        <position position="117"/>
    </location>
</feature>
<feature type="binding site" evidence="12">
    <location>
        <begin position="22"/>
        <end position="23"/>
    </location>
    <ligand>
        <name>phosphoenolpyruvate</name>
        <dbReference type="ChEBI" id="CHEBI:58702"/>
    </ligand>
</feature>
<dbReference type="EMBL" id="DTDJ01000043">
    <property type="protein sequence ID" value="HGL18027.1"/>
    <property type="molecule type" value="Genomic_DNA"/>
</dbReference>
<dbReference type="HAMAP" id="MF_00111">
    <property type="entry name" value="MurA"/>
    <property type="match status" value="1"/>
</dbReference>
<dbReference type="Gene3D" id="3.65.10.10">
    <property type="entry name" value="Enolpyruvate transferase domain"/>
    <property type="match status" value="2"/>
</dbReference>
<dbReference type="InterPro" id="IPR036968">
    <property type="entry name" value="Enolpyruvate_Tfrase_sf"/>
</dbReference>
<evidence type="ECO:0000256" key="8">
    <source>
        <dbReference type="ARBA" id="ARBA00023306"/>
    </source>
</evidence>
<proteinExistence type="inferred from homology"/>
<dbReference type="PANTHER" id="PTHR43783:SF1">
    <property type="entry name" value="UDP-N-ACETYLGLUCOSAMINE 1-CARBOXYVINYLTRANSFERASE"/>
    <property type="match status" value="1"/>
</dbReference>
<evidence type="ECO:0000256" key="1">
    <source>
        <dbReference type="ARBA" id="ARBA00004496"/>
    </source>
</evidence>
<evidence type="ECO:0000259" key="13">
    <source>
        <dbReference type="Pfam" id="PF00275"/>
    </source>
</evidence>
<dbReference type="Pfam" id="PF00275">
    <property type="entry name" value="EPSP_synthase"/>
    <property type="match status" value="1"/>
</dbReference>
<feature type="binding site" evidence="12">
    <location>
        <position position="329"/>
    </location>
    <ligand>
        <name>UDP-N-acetyl-alpha-D-glucosamine</name>
        <dbReference type="ChEBI" id="CHEBI:57705"/>
    </ligand>
</feature>
<dbReference type="GO" id="GO:0071555">
    <property type="term" value="P:cell wall organization"/>
    <property type="evidence" value="ECO:0007669"/>
    <property type="project" value="UniProtKB-KW"/>
</dbReference>
<feature type="domain" description="Enolpyruvate transferase" evidence="13">
    <location>
        <begin position="7"/>
        <end position="408"/>
    </location>
</feature>
<dbReference type="EC" id="2.5.1.7" evidence="12"/>
<comment type="catalytic activity">
    <reaction evidence="11 12">
        <text>phosphoenolpyruvate + UDP-N-acetyl-alpha-D-glucosamine = UDP-N-acetyl-3-O-(1-carboxyvinyl)-alpha-D-glucosamine + phosphate</text>
        <dbReference type="Rhea" id="RHEA:18681"/>
        <dbReference type="ChEBI" id="CHEBI:43474"/>
        <dbReference type="ChEBI" id="CHEBI:57705"/>
        <dbReference type="ChEBI" id="CHEBI:58702"/>
        <dbReference type="ChEBI" id="CHEBI:68483"/>
        <dbReference type="EC" id="2.5.1.7"/>
    </reaction>
</comment>
<keyword evidence="5 12" id="KW-0808">Transferase</keyword>
<feature type="binding site" evidence="12">
    <location>
        <position position="93"/>
    </location>
    <ligand>
        <name>UDP-N-acetyl-alpha-D-glucosamine</name>
        <dbReference type="ChEBI" id="CHEBI:57705"/>
    </ligand>
</feature>
<dbReference type="EMBL" id="DTDJ01000043">
    <property type="protein sequence ID" value="HGL17880.1"/>
    <property type="molecule type" value="Genomic_DNA"/>
</dbReference>
<comment type="pathway">
    <text evidence="2 12">Cell wall biogenesis; peptidoglycan biosynthesis.</text>
</comment>
<accession>A0A7V4E4K3</accession>
<dbReference type="NCBIfam" id="NF006873">
    <property type="entry name" value="PRK09369.1"/>
    <property type="match status" value="1"/>
</dbReference>
<dbReference type="InterPro" id="IPR001986">
    <property type="entry name" value="Enolpyruvate_Tfrase_dom"/>
</dbReference>
<evidence type="ECO:0000256" key="11">
    <source>
        <dbReference type="ARBA" id="ARBA00047527"/>
    </source>
</evidence>
<evidence type="ECO:0000256" key="12">
    <source>
        <dbReference type="HAMAP-Rule" id="MF_00111"/>
    </source>
</evidence>
<gene>
    <name evidence="12 15" type="primary">murA</name>
    <name evidence="14" type="ORF">ENU66_06110</name>
    <name evidence="15" type="ORF">ENU66_06855</name>
</gene>
<dbReference type="InterPro" id="IPR013792">
    <property type="entry name" value="RNA3'P_cycl/enolpyr_Trfase_a/b"/>
</dbReference>
<sequence>MKYIKVYGPVRLEGEVKAQGAKNAVLPVMSAIILHDKPVLLKNVPRVQDVFTMIELLKLLGARVEWKGHNELIVDPSAISNYTAPYEIVSKMRASIYVLGPLLAKFGRAEVSFPGGCAFGPRPVDFHIKGLSLLGAELTVERGYIKATLKKPNPCEIPLNFKSVGTTIHLMTTASMIEGETTILNCAQEPEVVATAEFLSKSGVKIEGAGTDVIQIKGVKKLKPVPEFEIIPDRIEAGTYLVAGFMTGGNVRVSGCIPEHLEPVILKLKEAGAVINRGKDFLEVERRNKDIKSLQIETQPFPGFPTDMQPQFMSMLTIAKGTSMIKENIYPNRFAHAFELQRLGANIKVIEPMAFVEGVSKLTGAEVTGNDLRGAAALALAGLIAEGETTVFGLEHLERGYEDFSGKLSTLGAKIKVT</sequence>
<protein>
    <recommendedName>
        <fullName evidence="12">UDP-N-acetylglucosamine 1-carboxyvinyltransferase</fullName>
        <ecNumber evidence="12">2.5.1.7</ecNumber>
    </recommendedName>
    <alternativeName>
        <fullName evidence="12">Enoylpyruvate transferase</fullName>
    </alternativeName>
    <alternativeName>
        <fullName evidence="12">UDP-N-acetylglucosamine enolpyruvyl transferase</fullName>
        <shortName evidence="12">EPT</shortName>
    </alternativeName>
</protein>
<dbReference type="UniPathway" id="UPA00219"/>
<evidence type="ECO:0000256" key="4">
    <source>
        <dbReference type="ARBA" id="ARBA00022618"/>
    </source>
</evidence>
<evidence type="ECO:0000313" key="15">
    <source>
        <dbReference type="EMBL" id="HGL18027.1"/>
    </source>
</evidence>
<evidence type="ECO:0000256" key="2">
    <source>
        <dbReference type="ARBA" id="ARBA00004752"/>
    </source>
</evidence>
<keyword evidence="8 12" id="KW-0131">Cell cycle</keyword>
<evidence type="ECO:0000256" key="9">
    <source>
        <dbReference type="ARBA" id="ARBA00023316"/>
    </source>
</evidence>
<feature type="active site" description="Proton donor" evidence="12">
    <location>
        <position position="117"/>
    </location>
</feature>
<keyword evidence="4 12" id="KW-0132">Cell division</keyword>
<dbReference type="GO" id="GO:0009252">
    <property type="term" value="P:peptidoglycan biosynthetic process"/>
    <property type="evidence" value="ECO:0007669"/>
    <property type="project" value="UniProtKB-UniRule"/>
</dbReference>
<dbReference type="PANTHER" id="PTHR43783">
    <property type="entry name" value="UDP-N-ACETYLGLUCOSAMINE 1-CARBOXYVINYLTRANSFERASE"/>
    <property type="match status" value="1"/>
</dbReference>
<dbReference type="GO" id="GO:0008760">
    <property type="term" value="F:UDP-N-acetylglucosamine 1-carboxyvinyltransferase activity"/>
    <property type="evidence" value="ECO:0007669"/>
    <property type="project" value="UniProtKB-UniRule"/>
</dbReference>
<name>A0A7V4E4K3_UNCW3</name>
<feature type="binding site" evidence="12">
    <location>
        <position position="307"/>
    </location>
    <ligand>
        <name>UDP-N-acetyl-alpha-D-glucosamine</name>
        <dbReference type="ChEBI" id="CHEBI:57705"/>
    </ligand>
</feature>
<evidence type="ECO:0000256" key="3">
    <source>
        <dbReference type="ARBA" id="ARBA00022490"/>
    </source>
</evidence>
<dbReference type="CDD" id="cd01555">
    <property type="entry name" value="UdpNAET"/>
    <property type="match status" value="1"/>
</dbReference>
<evidence type="ECO:0000313" key="14">
    <source>
        <dbReference type="EMBL" id="HGL17880.1"/>
    </source>
</evidence>
<keyword evidence="12" id="KW-0670">Pyruvate</keyword>
<keyword evidence="6 12" id="KW-0133">Cell shape</keyword>
<evidence type="ECO:0000256" key="7">
    <source>
        <dbReference type="ARBA" id="ARBA00022984"/>
    </source>
</evidence>
<evidence type="ECO:0000256" key="10">
    <source>
        <dbReference type="ARBA" id="ARBA00038367"/>
    </source>
</evidence>
<dbReference type="GO" id="GO:0051301">
    <property type="term" value="P:cell division"/>
    <property type="evidence" value="ECO:0007669"/>
    <property type="project" value="UniProtKB-KW"/>
</dbReference>
<keyword evidence="9 12" id="KW-0961">Cell wall biogenesis/degradation</keyword>
<dbReference type="InterPro" id="IPR050068">
    <property type="entry name" value="MurA_subfamily"/>
</dbReference>
<keyword evidence="7 12" id="KW-0573">Peptidoglycan synthesis</keyword>